<keyword evidence="2" id="KW-1185">Reference proteome</keyword>
<evidence type="ECO:0000313" key="2">
    <source>
        <dbReference type="Proteomes" id="UP000199032"/>
    </source>
</evidence>
<dbReference type="Proteomes" id="UP000199032">
    <property type="component" value="Unassembled WGS sequence"/>
</dbReference>
<dbReference type="EMBL" id="CZQA01000009">
    <property type="protein sequence ID" value="CUS36730.1"/>
    <property type="molecule type" value="Genomic_DNA"/>
</dbReference>
<sequence length="58" mass="6502">MSENNTLCVKSVTLYQTITSHCSKLLVKVNISIMALDLLYENRRLMRDGDRPVCGISG</sequence>
<name>A0A0S4LJ34_9BACT</name>
<gene>
    <name evidence="1" type="ORF">COMA1_30214</name>
</gene>
<protein>
    <submittedName>
        <fullName evidence="1">Uncharacterized protein</fullName>
    </submittedName>
</protein>
<reference evidence="1 2" key="1">
    <citation type="submission" date="2015-10" db="EMBL/GenBank/DDBJ databases">
        <authorList>
            <person name="Gilbert D.G."/>
        </authorList>
    </citation>
    <scope>NUCLEOTIDE SEQUENCE [LARGE SCALE GENOMIC DNA]</scope>
    <source>
        <strain evidence="1">COMA1</strain>
    </source>
</reference>
<organism evidence="1 2">
    <name type="scientific">Candidatus Nitrospira nitrosa</name>
    <dbReference type="NCBI Taxonomy" id="1742972"/>
    <lineage>
        <taxon>Bacteria</taxon>
        <taxon>Pseudomonadati</taxon>
        <taxon>Nitrospirota</taxon>
        <taxon>Nitrospiria</taxon>
        <taxon>Nitrospirales</taxon>
        <taxon>Nitrospiraceae</taxon>
        <taxon>Nitrospira</taxon>
    </lineage>
</organism>
<dbReference type="AlphaFoldDB" id="A0A0S4LJ34"/>
<proteinExistence type="predicted"/>
<accession>A0A0S4LJ34</accession>
<evidence type="ECO:0000313" key="1">
    <source>
        <dbReference type="EMBL" id="CUS36730.1"/>
    </source>
</evidence>